<organism evidence="1">
    <name type="scientific">bioreactor metagenome</name>
    <dbReference type="NCBI Taxonomy" id="1076179"/>
    <lineage>
        <taxon>unclassified sequences</taxon>
        <taxon>metagenomes</taxon>
        <taxon>ecological metagenomes</taxon>
    </lineage>
</organism>
<comment type="caution">
    <text evidence="1">The sequence shown here is derived from an EMBL/GenBank/DDBJ whole genome shotgun (WGS) entry which is preliminary data.</text>
</comment>
<sequence>MPAHRFENGFVATAIAVQVKEHRARAAVEFQCRHRTCIGEKRVAIAAGFISHQQQCLFHTACRDHAADQMQTKRVARAAQVHVKRNGGLGQAQTVLQNDGGGWDQVVRRLGDDDQRTDFFALPLQIFQELFGSGERQV</sequence>
<dbReference type="EMBL" id="VSSQ01057794">
    <property type="protein sequence ID" value="MPN11566.1"/>
    <property type="molecule type" value="Genomic_DNA"/>
</dbReference>
<name>A0A645FDA9_9ZZZZ</name>
<reference evidence="1" key="1">
    <citation type="submission" date="2019-08" db="EMBL/GenBank/DDBJ databases">
        <authorList>
            <person name="Kucharzyk K."/>
            <person name="Murdoch R.W."/>
            <person name="Higgins S."/>
            <person name="Loffler F."/>
        </authorList>
    </citation>
    <scope>NUCLEOTIDE SEQUENCE</scope>
</reference>
<dbReference type="AlphaFoldDB" id="A0A645FDA9"/>
<protein>
    <submittedName>
        <fullName evidence="1">Uncharacterized protein</fullName>
    </submittedName>
</protein>
<proteinExistence type="predicted"/>
<gene>
    <name evidence="1" type="ORF">SDC9_158869</name>
</gene>
<accession>A0A645FDA9</accession>
<evidence type="ECO:0000313" key="1">
    <source>
        <dbReference type="EMBL" id="MPN11566.1"/>
    </source>
</evidence>